<evidence type="ECO:0000313" key="2">
    <source>
        <dbReference type="EMBL" id="CAK9084996.1"/>
    </source>
</evidence>
<proteinExistence type="predicted"/>
<organism evidence="2 3">
    <name type="scientific">Durusdinium trenchii</name>
    <dbReference type="NCBI Taxonomy" id="1381693"/>
    <lineage>
        <taxon>Eukaryota</taxon>
        <taxon>Sar</taxon>
        <taxon>Alveolata</taxon>
        <taxon>Dinophyceae</taxon>
        <taxon>Suessiales</taxon>
        <taxon>Symbiodiniaceae</taxon>
        <taxon>Durusdinium</taxon>
    </lineage>
</organism>
<evidence type="ECO:0000313" key="3">
    <source>
        <dbReference type="Proteomes" id="UP001642464"/>
    </source>
</evidence>
<name>A0ABP0QCX6_9DINO</name>
<gene>
    <name evidence="2" type="ORF">SCF082_LOCUS40276</name>
</gene>
<reference evidence="2 3" key="1">
    <citation type="submission" date="2024-02" db="EMBL/GenBank/DDBJ databases">
        <authorList>
            <person name="Chen Y."/>
            <person name="Shah S."/>
            <person name="Dougan E. K."/>
            <person name="Thang M."/>
            <person name="Chan C."/>
        </authorList>
    </citation>
    <scope>NUCLEOTIDE SEQUENCE [LARGE SCALE GENOMIC DNA]</scope>
</reference>
<keyword evidence="1" id="KW-0175">Coiled coil</keyword>
<protein>
    <submittedName>
        <fullName evidence="2">Uncharacterized protein</fullName>
    </submittedName>
</protein>
<evidence type="ECO:0000256" key="1">
    <source>
        <dbReference type="SAM" id="Coils"/>
    </source>
</evidence>
<keyword evidence="3" id="KW-1185">Reference proteome</keyword>
<dbReference type="Proteomes" id="UP001642464">
    <property type="component" value="Unassembled WGS sequence"/>
</dbReference>
<accession>A0ABP0QCX6</accession>
<sequence>MAAPASLQSKQWSCASLAAGNNHLLQVKSEESRQRQADLEARKKAIQAEIEAIQQEERQLEPVPEVPEVMDELPASAKRMPPNSTKTTPVKKLAVVKKRREGEVPGVRKGYAMVDARLRRLCEKKPSGKLNVPQDIHNMWLAGGHSRDNLRALLEKFEFDKDGWESYIKDAVAYCKKHGLVKSLGWLVQALEAKIQAAQAAFDTFVECRSQVSCRDAIRQARVTRNPSKGLQRLAAVPLKKSETGAHQTFKAFGQSLDLKISRVDLVSKSRFPYVSLSDWLKYVVENDSLEQIVGVKDLQDMQPLLTTFWSRFRFSHPHHKMYDPLESGAPQHHSMTIPIVMHGDEGRGRKKKQITILSWMGLLGRGSSRCSGSGSSGDPEPVCSLNLLGSTWLTHFLHSVLPVGLYSNQPEALDEVFALQARELATLFYDGVEIGGRVFYVACVGVKGDVPFLTKCGGFIRSYTRKPTAKSSRKAGVGICHLCCAGKEDFEYPVPFEELGVEHPSWLSTVGLEKPYSSDPPYALVPFERDGTDVGKLYRFDIFHNLHLGLGKSFVSSAVCMVLELCQGMSIGAAFGKLSEDFRRYCVRNSESPYHKTLKASLFGVHTGFKECPDGAWSKGDYTRLLLEWFGDYCSREVGGRTDDPVYLLCAEATDAINEYMSGLHHENLFIKSNRTIYLGRKGLQFLLNYSKLAQLTFQRKQRRFPLVPKAHYLHHQFLDLVRQGERGPWTLNVLAFANQMSEDFVGRPSRLARRISPMTSSLRVIQRAFLAVRNALCNEDGSCKSGKL</sequence>
<comment type="caution">
    <text evidence="2">The sequence shown here is derived from an EMBL/GenBank/DDBJ whole genome shotgun (WGS) entry which is preliminary data.</text>
</comment>
<feature type="coiled-coil region" evidence="1">
    <location>
        <begin position="29"/>
        <end position="59"/>
    </location>
</feature>
<dbReference type="EMBL" id="CAXAMM010039240">
    <property type="protein sequence ID" value="CAK9084996.1"/>
    <property type="molecule type" value="Genomic_DNA"/>
</dbReference>